<keyword evidence="4" id="KW-0238">DNA-binding</keyword>
<dbReference type="GO" id="GO:0009295">
    <property type="term" value="C:nucleoid"/>
    <property type="evidence" value="ECO:0007669"/>
    <property type="project" value="UniProtKB-SubCell"/>
</dbReference>
<dbReference type="GO" id="GO:0003677">
    <property type="term" value="F:DNA binding"/>
    <property type="evidence" value="ECO:0007669"/>
    <property type="project" value="UniProtKB-KW"/>
</dbReference>
<sequence length="105" mass="11416">MTKRYPELKAQLEALDRQIAQARESARNDAIAAIRALMDEFGIHESELASKRGGRRTGASAPKYRDPETGQTWSGRGKAPAWIAGQDRARFANVGNYIDAGAQAG</sequence>
<evidence type="ECO:0000256" key="3">
    <source>
        <dbReference type="ARBA" id="ARBA00022490"/>
    </source>
</evidence>
<dbReference type="Gene3D" id="4.10.430.30">
    <property type="match status" value="1"/>
</dbReference>
<dbReference type="SUPFAM" id="SSF81273">
    <property type="entry name" value="H-NS histone-like proteins"/>
    <property type="match status" value="1"/>
</dbReference>
<proteinExistence type="inferred from homology"/>
<gene>
    <name evidence="7" type="ORF">DF037_01975</name>
</gene>
<accession>A0A3N8RNQ8</accession>
<dbReference type="SMART" id="SM00528">
    <property type="entry name" value="HNS"/>
    <property type="match status" value="1"/>
</dbReference>
<name>A0A3N8RNQ8_9BURK</name>
<evidence type="ECO:0000256" key="2">
    <source>
        <dbReference type="ARBA" id="ARBA00010610"/>
    </source>
</evidence>
<feature type="region of interest" description="Disordered" evidence="5">
    <location>
        <begin position="48"/>
        <end position="78"/>
    </location>
</feature>
<evidence type="ECO:0000313" key="8">
    <source>
        <dbReference type="Proteomes" id="UP000269271"/>
    </source>
</evidence>
<evidence type="ECO:0000256" key="4">
    <source>
        <dbReference type="ARBA" id="ARBA00023125"/>
    </source>
</evidence>
<dbReference type="InterPro" id="IPR027444">
    <property type="entry name" value="H-NS_C_dom"/>
</dbReference>
<dbReference type="EMBL" id="QTQX01000001">
    <property type="protein sequence ID" value="RQT37512.1"/>
    <property type="molecule type" value="Genomic_DNA"/>
</dbReference>
<evidence type="ECO:0000313" key="7">
    <source>
        <dbReference type="EMBL" id="RQT37512.1"/>
    </source>
</evidence>
<dbReference type="PANTHER" id="PTHR38097">
    <property type="match status" value="1"/>
</dbReference>
<dbReference type="RefSeq" id="WP_057929922.1">
    <property type="nucleotide sequence ID" value="NZ_QTQX01000001.1"/>
</dbReference>
<protein>
    <submittedName>
        <fullName evidence="7">H-NS histone family protein</fullName>
    </submittedName>
</protein>
<feature type="domain" description="DNA-binding protein H-NS-like C-terminal" evidence="6">
    <location>
        <begin position="53"/>
        <end position="93"/>
    </location>
</feature>
<keyword evidence="3" id="KW-0963">Cytoplasm</keyword>
<comment type="similarity">
    <text evidence="2">Belongs to the histone-like protein H-NS family.</text>
</comment>
<dbReference type="Proteomes" id="UP000269271">
    <property type="component" value="Unassembled WGS sequence"/>
</dbReference>
<evidence type="ECO:0000256" key="5">
    <source>
        <dbReference type="SAM" id="MobiDB-lite"/>
    </source>
</evidence>
<organism evidence="7 8">
    <name type="scientific">Burkholderia contaminans</name>
    <dbReference type="NCBI Taxonomy" id="488447"/>
    <lineage>
        <taxon>Bacteria</taxon>
        <taxon>Pseudomonadati</taxon>
        <taxon>Pseudomonadota</taxon>
        <taxon>Betaproteobacteria</taxon>
        <taxon>Burkholderiales</taxon>
        <taxon>Burkholderiaceae</taxon>
        <taxon>Burkholderia</taxon>
        <taxon>Burkholderia cepacia complex</taxon>
    </lineage>
</organism>
<comment type="caution">
    <text evidence="7">The sequence shown here is derived from an EMBL/GenBank/DDBJ whole genome shotgun (WGS) entry which is preliminary data.</text>
</comment>
<reference evidence="7 8" key="1">
    <citation type="submission" date="2018-08" db="EMBL/GenBank/DDBJ databases">
        <title>Comparative analysis of Burkholderia isolates from Puerto Rico.</title>
        <authorList>
            <person name="Hall C."/>
            <person name="Sahl J."/>
            <person name="Wagner D."/>
        </authorList>
    </citation>
    <scope>NUCLEOTIDE SEQUENCE [LARGE SCALE GENOMIC DNA]</scope>
    <source>
        <strain evidence="7 8">Bp9001</strain>
    </source>
</reference>
<dbReference type="Pfam" id="PF00816">
    <property type="entry name" value="Histone_HNS"/>
    <property type="match status" value="1"/>
</dbReference>
<dbReference type="PANTHER" id="PTHR38097:SF2">
    <property type="entry name" value="DNA-BINDING PROTEIN STPA"/>
    <property type="match status" value="1"/>
</dbReference>
<evidence type="ECO:0000259" key="6">
    <source>
        <dbReference type="SMART" id="SM00528"/>
    </source>
</evidence>
<evidence type="ECO:0000256" key="1">
    <source>
        <dbReference type="ARBA" id="ARBA00004453"/>
    </source>
</evidence>
<dbReference type="AlphaFoldDB" id="A0A3N8RNQ8"/>
<comment type="subcellular location">
    <subcellularLocation>
        <location evidence="1">Cytoplasm</location>
        <location evidence="1">Nucleoid</location>
    </subcellularLocation>
</comment>